<name>A0A9D1NFQ2_9FIRM</name>
<dbReference type="SMART" id="SM00490">
    <property type="entry name" value="HELICc"/>
    <property type="match status" value="1"/>
</dbReference>
<dbReference type="GO" id="GO:0004386">
    <property type="term" value="F:helicase activity"/>
    <property type="evidence" value="ECO:0007669"/>
    <property type="project" value="UniProtKB-KW"/>
</dbReference>
<dbReference type="SMART" id="SM00487">
    <property type="entry name" value="DEXDc"/>
    <property type="match status" value="1"/>
</dbReference>
<dbReference type="InterPro" id="IPR000330">
    <property type="entry name" value="SNF2_N"/>
</dbReference>
<dbReference type="EMBL" id="DVOJ01000015">
    <property type="protein sequence ID" value="HIV01762.1"/>
    <property type="molecule type" value="Genomic_DNA"/>
</dbReference>
<dbReference type="Pfam" id="PF00176">
    <property type="entry name" value="SNF2-rel_dom"/>
    <property type="match status" value="1"/>
</dbReference>
<keyword evidence="4" id="KW-0547">Nucleotide-binding</keyword>
<organism evidence="4 5">
    <name type="scientific">Candidatus Caccopulliclostridium gallistercoris</name>
    <dbReference type="NCBI Taxonomy" id="2840719"/>
    <lineage>
        <taxon>Bacteria</taxon>
        <taxon>Bacillati</taxon>
        <taxon>Bacillota</taxon>
        <taxon>Clostridia</taxon>
        <taxon>Candidatus Caccopulliclostridium</taxon>
    </lineage>
</organism>
<dbReference type="GO" id="GO:0016787">
    <property type="term" value="F:hydrolase activity"/>
    <property type="evidence" value="ECO:0007669"/>
    <property type="project" value="UniProtKB-KW"/>
</dbReference>
<feature type="domain" description="Helicase C-terminal" evidence="3">
    <location>
        <begin position="748"/>
        <end position="910"/>
    </location>
</feature>
<keyword evidence="4" id="KW-0067">ATP-binding</keyword>
<evidence type="ECO:0000313" key="5">
    <source>
        <dbReference type="Proteomes" id="UP000886861"/>
    </source>
</evidence>
<dbReference type="InterPro" id="IPR049730">
    <property type="entry name" value="SNF2/RAD54-like_C"/>
</dbReference>
<reference evidence="4" key="1">
    <citation type="submission" date="2020-10" db="EMBL/GenBank/DDBJ databases">
        <authorList>
            <person name="Gilroy R."/>
        </authorList>
    </citation>
    <scope>NUCLEOTIDE SEQUENCE</scope>
    <source>
        <strain evidence="4">CHK186-9395</strain>
    </source>
</reference>
<dbReference type="SUPFAM" id="SSF52540">
    <property type="entry name" value="P-loop containing nucleoside triphosphate hydrolases"/>
    <property type="match status" value="1"/>
</dbReference>
<dbReference type="GO" id="GO:0031297">
    <property type="term" value="P:replication fork processing"/>
    <property type="evidence" value="ECO:0007669"/>
    <property type="project" value="TreeGrafter"/>
</dbReference>
<proteinExistence type="predicted"/>
<dbReference type="Proteomes" id="UP000886861">
    <property type="component" value="Unassembled WGS sequence"/>
</dbReference>
<gene>
    <name evidence="4" type="ORF">IAA62_04340</name>
</gene>
<evidence type="ECO:0000259" key="2">
    <source>
        <dbReference type="PROSITE" id="PS51192"/>
    </source>
</evidence>
<dbReference type="PROSITE" id="PS51194">
    <property type="entry name" value="HELICASE_CTER"/>
    <property type="match status" value="1"/>
</dbReference>
<accession>A0A9D1NFQ2</accession>
<evidence type="ECO:0000256" key="1">
    <source>
        <dbReference type="ARBA" id="ARBA00022801"/>
    </source>
</evidence>
<dbReference type="PANTHER" id="PTHR45766">
    <property type="entry name" value="DNA ANNEALING HELICASE AND ENDONUCLEASE ZRANB3 FAMILY MEMBER"/>
    <property type="match status" value="1"/>
</dbReference>
<dbReference type="GO" id="GO:0005524">
    <property type="term" value="F:ATP binding"/>
    <property type="evidence" value="ECO:0007669"/>
    <property type="project" value="InterPro"/>
</dbReference>
<dbReference type="InterPro" id="IPR014001">
    <property type="entry name" value="Helicase_ATP-bd"/>
</dbReference>
<dbReference type="AlphaFoldDB" id="A0A9D1NFQ2"/>
<keyword evidence="4" id="KW-0347">Helicase</keyword>
<dbReference type="CDD" id="cd10311">
    <property type="entry name" value="PLDc_N_DEXD_c"/>
    <property type="match status" value="1"/>
</dbReference>
<protein>
    <submittedName>
        <fullName evidence="4">DEAD/DEAH box helicase family protein</fullName>
    </submittedName>
</protein>
<dbReference type="InterPro" id="IPR027417">
    <property type="entry name" value="P-loop_NTPase"/>
</dbReference>
<sequence length="1118" mass="129144">MFENIDNRTKLLGDDLKSELRKGSKVRIASSCFSMYAFKELKEELSQIEELKFLFTSPTFTKDTIAEGVKKEKREFYIPKQNRENSLYGSEFEIKLRNEMTLKAIAKECANWVRQKVKFKSNITNSSIPNYIGIDHQDGSSVTYNPVNGFTTTDLGYQQGNSIFTAISKTDFAEQSKFLFSMFDEVWNDKSKVEEITDNVVEMISSAYQENSPEFIYYIILYNIFSEFLDDISEDNMPNEATGFKDTKIWNMLYDFQKDGVISIINKLEKHNGCILADSVGLGKTFTALAVIAYYSLRNKSILVLCPKRLSDNWTQYCGSSNDTTNIFYEDRIRYEVLYHTDLGRVGTAHNGRDLKLVNWGNYDLVVIDESHNFRNNNPVKDKETRYDFLINHVIKAGVKTKVLMLSATPVNNRYNDLKNQLAIAYSQDYDAFENSLDTKSNIATIFRQAQAVFNDWSKRPPNERKNKDLIDALSIDFKILLDSVTIARSRKNIAKYYNMNDIGKFPDRLSPVSCSPELTKRKDVPQYKEIYQSIKSLSMAVYGLFDFVLDSQKDKYERKYDVEIKHSGLTRSGRTSGIKRIMTVNLLKRLESSVEAFRLTMLGMLDLNRAELKRLSYYNAGQMRPDAYATKKVFNYEMFDQDEDGSLNLVQTDKGKEIHIEYADIDRLSWQKAMEHDVEILEYLINELGKITPEYDLKLQTLKEIIDIKIKNPINAGNRKFLIFSAFADTANYLYENLHKWLKDTYGIESAMIEGQANKVSLRHCPKKTNTLLTMFSPISKNRDQVFSWMHRQIESYNDPKLNWSGKIDKHEFDDCFKDIDVLIATDCISEGQNLQDCDMCINYDIHWNPVRIVQRFGRIDRIGSKNKVIQLVNFWPPLPLNEYINLTDRVKSRMTIVDQTATADDNILNPDDQMDDYREVQIKKLREGENIDLEDTNSGISISDLGLNEFRMDATEFIKTYGEPRRVPKGMHCVIEKDASRGIVPGVIYILKNQNNNVNINRQNRLHPYYLVYVDEKGEIVNNHLEVKEILDSIRVACKGRKEPLYNVCSVFNEETNDGLDMSKYSKLLEKAIESIIEVKEQSDINALFKQGSMVLSGTKIKGLDDFELIAFVVVK</sequence>
<dbReference type="PROSITE" id="PS51192">
    <property type="entry name" value="HELICASE_ATP_BIND_1"/>
    <property type="match status" value="1"/>
</dbReference>
<dbReference type="Gene3D" id="3.40.50.300">
    <property type="entry name" value="P-loop containing nucleotide triphosphate hydrolases"/>
    <property type="match status" value="1"/>
</dbReference>
<keyword evidence="1" id="KW-0378">Hydrolase</keyword>
<reference evidence="4" key="2">
    <citation type="journal article" date="2021" name="PeerJ">
        <title>Extensive microbial diversity within the chicken gut microbiome revealed by metagenomics and culture.</title>
        <authorList>
            <person name="Gilroy R."/>
            <person name="Ravi A."/>
            <person name="Getino M."/>
            <person name="Pursley I."/>
            <person name="Horton D.L."/>
            <person name="Alikhan N.F."/>
            <person name="Baker D."/>
            <person name="Gharbi K."/>
            <person name="Hall N."/>
            <person name="Watson M."/>
            <person name="Adriaenssens E.M."/>
            <person name="Foster-Nyarko E."/>
            <person name="Jarju S."/>
            <person name="Secka A."/>
            <person name="Antonio M."/>
            <person name="Oren A."/>
            <person name="Chaudhuri R.R."/>
            <person name="La Ragione R."/>
            <person name="Hildebrand F."/>
            <person name="Pallen M.J."/>
        </authorList>
    </citation>
    <scope>NUCLEOTIDE SEQUENCE</scope>
    <source>
        <strain evidence="4">CHK186-9395</strain>
    </source>
</reference>
<dbReference type="Gene3D" id="3.40.50.10810">
    <property type="entry name" value="Tandem AAA-ATPase domain"/>
    <property type="match status" value="1"/>
</dbReference>
<evidence type="ECO:0000259" key="3">
    <source>
        <dbReference type="PROSITE" id="PS51194"/>
    </source>
</evidence>
<dbReference type="PANTHER" id="PTHR45766:SF6">
    <property type="entry name" value="SWI_SNF-RELATED MATRIX-ASSOCIATED ACTIN-DEPENDENT REGULATOR OF CHROMATIN SUBFAMILY A-LIKE PROTEIN 1"/>
    <property type="match status" value="1"/>
</dbReference>
<feature type="domain" description="Helicase ATP-binding" evidence="2">
    <location>
        <begin position="265"/>
        <end position="428"/>
    </location>
</feature>
<dbReference type="InterPro" id="IPR038718">
    <property type="entry name" value="SNF2-like_sf"/>
</dbReference>
<dbReference type="InterPro" id="IPR001650">
    <property type="entry name" value="Helicase_C-like"/>
</dbReference>
<dbReference type="CDD" id="cd18793">
    <property type="entry name" value="SF2_C_SNF"/>
    <property type="match status" value="1"/>
</dbReference>
<evidence type="ECO:0000313" key="4">
    <source>
        <dbReference type="EMBL" id="HIV01762.1"/>
    </source>
</evidence>
<comment type="caution">
    <text evidence="4">The sequence shown here is derived from an EMBL/GenBank/DDBJ whole genome shotgun (WGS) entry which is preliminary data.</text>
</comment>
<dbReference type="Pfam" id="PF00271">
    <property type="entry name" value="Helicase_C"/>
    <property type="match status" value="1"/>
</dbReference>
<dbReference type="GO" id="GO:0006281">
    <property type="term" value="P:DNA repair"/>
    <property type="evidence" value="ECO:0007669"/>
    <property type="project" value="TreeGrafter"/>
</dbReference>